<keyword evidence="4 6" id="KW-0786">Thiamine pyrophosphate</keyword>
<dbReference type="OrthoDB" id="9791859at2"/>
<dbReference type="NCBIfam" id="TIGR00173">
    <property type="entry name" value="menD"/>
    <property type="match status" value="1"/>
</dbReference>
<dbReference type="STRING" id="1848.SAMN05443637_11949"/>
<dbReference type="AlphaFoldDB" id="A0A1M6Y8H3"/>
<dbReference type="HAMAP" id="MF_01659">
    <property type="entry name" value="MenD"/>
    <property type="match status" value="1"/>
</dbReference>
<dbReference type="GO" id="GO:0070204">
    <property type="term" value="F:2-succinyl-5-enolpyruvyl-6-hydroxy-3-cyclohexene-1-carboxylic-acid synthase activity"/>
    <property type="evidence" value="ECO:0007669"/>
    <property type="project" value="UniProtKB-UniRule"/>
</dbReference>
<sequence length="537" mass="54278">MSGPATRTARAIVDELVRGGVTDVVLCPGSRNAPFAFALHAADAAGALRLHVRIDERGAGFLALGLARGSGRPVPVCTTSGTAVANLHPAVLEAAHSGVPVIALTADRPTDLVGTGASQTIDQHGLFGTAVRQFATASTDDRRVRAQVCRLLAAAAGPWPGPVHLNVPLAEPLVPADEAWPPGRPDGAPWTAVAPSVPHVPPLPLDPTAPTLVIAGQGDPGPDYDGLPVVAEPGSAAWAGALRAGPWLLDEPALRPQQVIVAGRPTLHRPVQRLLADPAVAVYALAGSGPWTDVPATVRAVGSLPTMLPDPAWYDAWLAADRAASAALDAVLDAGQAPIGLRLARELVAGLPAGAALTLGSSNPVRDVALAARPRAGLTVLANRGVAGIDGTVSTAAGLALAHGGPAYALLGDLTLLHDVTGLVIGPEEQRPDLTIVVLNDRGGGIFGLLEQGAPQYAGAFERVFGTPHTVDLAALAAAVGIQHTAVAPADLAGVLAPAPGIRMIEVPADRSTLRAAHAELRKVIGAAVAEAVAGRA</sequence>
<dbReference type="UniPathway" id="UPA00079"/>
<comment type="pathway">
    <text evidence="6">Quinol/quinone metabolism; menaquinone biosynthesis.</text>
</comment>
<dbReference type="Pfam" id="PF02776">
    <property type="entry name" value="TPP_enzyme_N"/>
    <property type="match status" value="1"/>
</dbReference>
<evidence type="ECO:0000256" key="2">
    <source>
        <dbReference type="ARBA" id="ARBA00022723"/>
    </source>
</evidence>
<dbReference type="PIRSF" id="PIRSF004983">
    <property type="entry name" value="MenD"/>
    <property type="match status" value="1"/>
</dbReference>
<comment type="cofactor">
    <cofactor evidence="6">
        <name>Mg(2+)</name>
        <dbReference type="ChEBI" id="CHEBI:18420"/>
    </cofactor>
    <cofactor evidence="6">
        <name>Mn(2+)</name>
        <dbReference type="ChEBI" id="CHEBI:29035"/>
    </cofactor>
</comment>
<dbReference type="UniPathway" id="UPA01057">
    <property type="reaction ID" value="UER00164"/>
</dbReference>
<comment type="subunit">
    <text evidence="6">Homodimer.</text>
</comment>
<name>A0A1M6Y8H3_PSETH</name>
<evidence type="ECO:0000256" key="1">
    <source>
        <dbReference type="ARBA" id="ARBA00022679"/>
    </source>
</evidence>
<evidence type="ECO:0000313" key="10">
    <source>
        <dbReference type="Proteomes" id="UP000184363"/>
    </source>
</evidence>
<evidence type="ECO:0000256" key="5">
    <source>
        <dbReference type="ARBA" id="ARBA00023211"/>
    </source>
</evidence>
<comment type="catalytic activity">
    <reaction evidence="6">
        <text>isochorismate + 2-oxoglutarate + H(+) = 5-enolpyruvoyl-6-hydroxy-2-succinyl-cyclohex-3-ene-1-carboxylate + CO2</text>
        <dbReference type="Rhea" id="RHEA:25593"/>
        <dbReference type="ChEBI" id="CHEBI:15378"/>
        <dbReference type="ChEBI" id="CHEBI:16526"/>
        <dbReference type="ChEBI" id="CHEBI:16810"/>
        <dbReference type="ChEBI" id="CHEBI:29780"/>
        <dbReference type="ChEBI" id="CHEBI:58818"/>
        <dbReference type="EC" id="2.2.1.9"/>
    </reaction>
</comment>
<protein>
    <recommendedName>
        <fullName evidence="6">2-succinyl-5-enolpyruvyl-6-hydroxy-3-cyclohexene-1-carboxylate synthase</fullName>
        <shortName evidence="6">SEPHCHC synthase</shortName>
        <ecNumber evidence="6">2.2.1.9</ecNumber>
    </recommendedName>
    <alternativeName>
        <fullName evidence="6">Menaquinone biosynthesis protein MenD</fullName>
    </alternativeName>
</protein>
<dbReference type="Pfam" id="PF02775">
    <property type="entry name" value="TPP_enzyme_C"/>
    <property type="match status" value="1"/>
</dbReference>
<dbReference type="GO" id="GO:0030976">
    <property type="term" value="F:thiamine pyrophosphate binding"/>
    <property type="evidence" value="ECO:0007669"/>
    <property type="project" value="UniProtKB-UniRule"/>
</dbReference>
<keyword evidence="6" id="KW-0474">Menaquinone biosynthesis</keyword>
<dbReference type="PANTHER" id="PTHR42916">
    <property type="entry name" value="2-SUCCINYL-5-ENOLPYRUVYL-6-HYDROXY-3-CYCLOHEXENE-1-CARBOXYLATE SYNTHASE"/>
    <property type="match status" value="1"/>
</dbReference>
<dbReference type="InterPro" id="IPR029061">
    <property type="entry name" value="THDP-binding"/>
</dbReference>
<dbReference type="Proteomes" id="UP000184363">
    <property type="component" value="Unassembled WGS sequence"/>
</dbReference>
<evidence type="ECO:0000259" key="7">
    <source>
        <dbReference type="Pfam" id="PF02775"/>
    </source>
</evidence>
<evidence type="ECO:0000259" key="8">
    <source>
        <dbReference type="Pfam" id="PF02776"/>
    </source>
</evidence>
<dbReference type="Gene3D" id="3.40.50.970">
    <property type="match status" value="2"/>
</dbReference>
<dbReference type="Gene3D" id="3.40.50.1220">
    <property type="entry name" value="TPP-binding domain"/>
    <property type="match status" value="1"/>
</dbReference>
<evidence type="ECO:0000256" key="4">
    <source>
        <dbReference type="ARBA" id="ARBA00023052"/>
    </source>
</evidence>
<comment type="cofactor">
    <cofactor evidence="6">
        <name>thiamine diphosphate</name>
        <dbReference type="ChEBI" id="CHEBI:58937"/>
    </cofactor>
    <text evidence="6">Binds 1 thiamine pyrophosphate per subunit.</text>
</comment>
<evidence type="ECO:0000256" key="3">
    <source>
        <dbReference type="ARBA" id="ARBA00022842"/>
    </source>
</evidence>
<comment type="function">
    <text evidence="6">Catalyzes the thiamine diphosphate-dependent decarboxylation of 2-oxoglutarate and the subsequent addition of the resulting succinic semialdehyde-thiamine pyrophosphate anion to isochorismate to yield 2-succinyl-5-enolpyruvyl-6-hydroxy-3-cyclohexene-1-carboxylate (SEPHCHC).</text>
</comment>
<dbReference type="PANTHER" id="PTHR42916:SF1">
    <property type="entry name" value="PROTEIN PHYLLO, CHLOROPLASTIC"/>
    <property type="match status" value="1"/>
</dbReference>
<dbReference type="InterPro" id="IPR011766">
    <property type="entry name" value="TPP_enzyme_TPP-bd"/>
</dbReference>
<keyword evidence="10" id="KW-1185">Reference proteome</keyword>
<gene>
    <name evidence="6" type="primary">menD</name>
    <name evidence="9" type="ORF">SAMN05443637_11949</name>
</gene>
<keyword evidence="5 6" id="KW-0464">Manganese</keyword>
<dbReference type="EC" id="2.2.1.9" evidence="6"/>
<evidence type="ECO:0000313" key="9">
    <source>
        <dbReference type="EMBL" id="SHL14546.1"/>
    </source>
</evidence>
<evidence type="ECO:0000256" key="6">
    <source>
        <dbReference type="HAMAP-Rule" id="MF_01659"/>
    </source>
</evidence>
<keyword evidence="3 6" id="KW-0460">Magnesium</keyword>
<dbReference type="GO" id="GO:0000287">
    <property type="term" value="F:magnesium ion binding"/>
    <property type="evidence" value="ECO:0007669"/>
    <property type="project" value="UniProtKB-UniRule"/>
</dbReference>
<organism evidence="9 10">
    <name type="scientific">Pseudonocardia thermophila</name>
    <dbReference type="NCBI Taxonomy" id="1848"/>
    <lineage>
        <taxon>Bacteria</taxon>
        <taxon>Bacillati</taxon>
        <taxon>Actinomycetota</taxon>
        <taxon>Actinomycetes</taxon>
        <taxon>Pseudonocardiales</taxon>
        <taxon>Pseudonocardiaceae</taxon>
        <taxon>Pseudonocardia</taxon>
    </lineage>
</organism>
<keyword evidence="1 6" id="KW-0808">Transferase</keyword>
<dbReference type="GO" id="GO:0009234">
    <property type="term" value="P:menaquinone biosynthetic process"/>
    <property type="evidence" value="ECO:0007669"/>
    <property type="project" value="UniProtKB-UniRule"/>
</dbReference>
<dbReference type="SUPFAM" id="SSF52518">
    <property type="entry name" value="Thiamin diphosphate-binding fold (THDP-binding)"/>
    <property type="match status" value="2"/>
</dbReference>
<dbReference type="InterPro" id="IPR004433">
    <property type="entry name" value="MenaQ_synth_MenD"/>
</dbReference>
<comment type="pathway">
    <text evidence="6">Quinol/quinone metabolism; 1,4-dihydroxy-2-naphthoate biosynthesis; 1,4-dihydroxy-2-naphthoate from chorismate: step 2/7.</text>
</comment>
<proteinExistence type="inferred from homology"/>
<feature type="domain" description="Thiamine pyrophosphate enzyme N-terminal TPP-binding" evidence="8">
    <location>
        <begin position="7"/>
        <end position="125"/>
    </location>
</feature>
<dbReference type="InterPro" id="IPR012001">
    <property type="entry name" value="Thiamin_PyroP_enz_TPP-bd_dom"/>
</dbReference>
<accession>A0A1M6Y8H3</accession>
<reference evidence="9 10" key="1">
    <citation type="submission" date="2016-11" db="EMBL/GenBank/DDBJ databases">
        <authorList>
            <person name="Jaros S."/>
            <person name="Januszkiewicz K."/>
            <person name="Wedrychowicz H."/>
        </authorList>
    </citation>
    <scope>NUCLEOTIDE SEQUENCE [LARGE SCALE GENOMIC DNA]</scope>
    <source>
        <strain evidence="9 10">DSM 43832</strain>
    </source>
</reference>
<dbReference type="CDD" id="cd02009">
    <property type="entry name" value="TPP_SHCHC_synthase"/>
    <property type="match status" value="1"/>
</dbReference>
<feature type="domain" description="Thiamine pyrophosphate enzyme TPP-binding" evidence="7">
    <location>
        <begin position="378"/>
        <end position="497"/>
    </location>
</feature>
<dbReference type="RefSeq" id="WP_073459200.1">
    <property type="nucleotide sequence ID" value="NZ_CALGVN010000014.1"/>
</dbReference>
<dbReference type="EMBL" id="FRAP01000019">
    <property type="protein sequence ID" value="SHL14546.1"/>
    <property type="molecule type" value="Genomic_DNA"/>
</dbReference>
<dbReference type="CDD" id="cd07037">
    <property type="entry name" value="TPP_PYR_MenD"/>
    <property type="match status" value="1"/>
</dbReference>
<comment type="similarity">
    <text evidence="6">Belongs to the TPP enzyme family. MenD subfamily.</text>
</comment>
<dbReference type="GO" id="GO:0030145">
    <property type="term" value="F:manganese ion binding"/>
    <property type="evidence" value="ECO:0007669"/>
    <property type="project" value="UniProtKB-UniRule"/>
</dbReference>
<keyword evidence="2 6" id="KW-0479">Metal-binding</keyword>